<organism evidence="2 3">
    <name type="scientific">Dethiobacter alkaliphilus AHT 1</name>
    <dbReference type="NCBI Taxonomy" id="555088"/>
    <lineage>
        <taxon>Bacteria</taxon>
        <taxon>Bacillati</taxon>
        <taxon>Bacillota</taxon>
        <taxon>Dethiobacteria</taxon>
        <taxon>Dethiobacterales</taxon>
        <taxon>Dethiobacteraceae</taxon>
        <taxon>Dethiobacter</taxon>
    </lineage>
</organism>
<gene>
    <name evidence="2" type="ORF">DealDRAFT_3020</name>
</gene>
<dbReference type="EMBL" id="ACJM01000025">
    <property type="protein sequence ID" value="EEG76103.1"/>
    <property type="molecule type" value="Genomic_DNA"/>
</dbReference>
<protein>
    <submittedName>
        <fullName evidence="2">Flp pilus assembly protein TadD</fullName>
    </submittedName>
</protein>
<dbReference type="Proteomes" id="UP000006443">
    <property type="component" value="Unassembled WGS sequence"/>
</dbReference>
<keyword evidence="3" id="KW-1185">Reference proteome</keyword>
<evidence type="ECO:0000259" key="1">
    <source>
        <dbReference type="Pfam" id="PF13400"/>
    </source>
</evidence>
<evidence type="ECO:0000313" key="2">
    <source>
        <dbReference type="EMBL" id="EEG76103.1"/>
    </source>
</evidence>
<accession>C0GKL1</accession>
<name>C0GKL1_DETAL</name>
<reference evidence="2 3" key="1">
    <citation type="submission" date="2009-02" db="EMBL/GenBank/DDBJ databases">
        <title>Sequencing of the draft genome and assembly of Dethiobacter alkaliphilus AHT 1.</title>
        <authorList>
            <consortium name="US DOE Joint Genome Institute (JGI-PGF)"/>
            <person name="Lucas S."/>
            <person name="Copeland A."/>
            <person name="Lapidus A."/>
            <person name="Glavina del Rio T."/>
            <person name="Dalin E."/>
            <person name="Tice H."/>
            <person name="Bruce D."/>
            <person name="Goodwin L."/>
            <person name="Pitluck S."/>
            <person name="Larimer F."/>
            <person name="Land M.L."/>
            <person name="Hauser L."/>
            <person name="Muyzer G."/>
        </authorList>
    </citation>
    <scope>NUCLEOTIDE SEQUENCE [LARGE SCALE GENOMIC DNA]</scope>
    <source>
        <strain evidence="2 3">AHT 1</strain>
    </source>
</reference>
<proteinExistence type="predicted"/>
<dbReference type="InterPro" id="IPR028087">
    <property type="entry name" value="Tad_N"/>
</dbReference>
<comment type="caution">
    <text evidence="2">The sequence shown here is derived from an EMBL/GenBank/DDBJ whole genome shotgun (WGS) entry which is preliminary data.</text>
</comment>
<dbReference type="OrthoDB" id="5447051at2"/>
<dbReference type="RefSeq" id="WP_008519012.1">
    <property type="nucleotide sequence ID" value="NZ_ACJM01000025.1"/>
</dbReference>
<dbReference type="STRING" id="555088.DealDRAFT_3020"/>
<feature type="domain" description="Putative Flp pilus-assembly TadG-like N-terminal" evidence="1">
    <location>
        <begin position="16"/>
        <end position="61"/>
    </location>
</feature>
<evidence type="ECO:0000313" key="3">
    <source>
        <dbReference type="Proteomes" id="UP000006443"/>
    </source>
</evidence>
<dbReference type="Pfam" id="PF13400">
    <property type="entry name" value="Tad"/>
    <property type="match status" value="1"/>
</dbReference>
<dbReference type="AlphaFoldDB" id="C0GKL1"/>
<dbReference type="eggNOG" id="COG4655">
    <property type="taxonomic scope" value="Bacteria"/>
</dbReference>
<sequence>MKMPEKLKNILNNQRGSVLVLVAVGMTVLLGAAALVADVGVNYVTQARLSVAADAAALAGGTLFDEGRDAVMLAAVETAEKNGVPAEQVFVEVDDNARGVTVRTQAPVQLFFGRIFGMEGGAMEQRARAARTRPIAFYGVFPLGVEEGIEFDYHTKVNLFSDDLLGSGNWGALAFQDENGDYQTGASIWREHLKLGYDGVVEIDDWADASGGVSMGPIRDGINYRFAEAAKDHVCTKDNCPTGCPRILILPIYQEVLDNNQNKTGEVIIVDFAAFWVSEMLGQGANTEVWGYFVRPHVFPAASEEGESAYGLTALKLVK</sequence>